<dbReference type="InterPro" id="IPR023780">
    <property type="entry name" value="Chromo_domain"/>
</dbReference>
<dbReference type="InterPro" id="IPR041150">
    <property type="entry name" value="Cdh1_DBD"/>
</dbReference>
<keyword evidence="4" id="KW-0547">Nucleotide-binding</keyword>
<evidence type="ECO:0000313" key="15">
    <source>
        <dbReference type="Proteomes" id="UP000095358"/>
    </source>
</evidence>
<dbReference type="SMART" id="SM00487">
    <property type="entry name" value="DEXDc"/>
    <property type="match status" value="1"/>
</dbReference>
<dbReference type="InterPro" id="IPR025260">
    <property type="entry name" value="CHD1-like_C"/>
</dbReference>
<dbReference type="InterPro" id="IPR000953">
    <property type="entry name" value="Chromo/chromo_shadow_dom"/>
</dbReference>
<dbReference type="OrthoDB" id="5857104at2759"/>
<evidence type="ECO:0000313" key="14">
    <source>
        <dbReference type="EMBL" id="OEJ82618.1"/>
    </source>
</evidence>
<dbReference type="SUPFAM" id="SSF46689">
    <property type="entry name" value="Homeodomain-like"/>
    <property type="match status" value="1"/>
</dbReference>
<sequence>MSSNLKDAALENPELYGLRRSSRKPVPSHSFYESDSDGDVVTKRKSKKPKNDDFIADDYEEDDDDYEEDYEPESRSNRNRGRGTANSKTLDAALPTRFSNRGRTVVNYAENNNNDVYSDEEIQPKTKRGSKTNYRNTTKAANPPPVRKLKLKSKKSTTKKKSKYYSESESSENDENSEEDEFDQQFLLSEEDLENYEEPLEDPRNIIDIVVDNRLKAEYTLNDLPQEVDGLTVHECKEKYEFLIKWQGKSHLHNTWESYNFGTFPMDTEEDLENLPPLTSTTKGIKRVDNYCKKVLIEQFNLIKSPYSVAEDLETLNLNNERIKEEWEQCKQVERIVNSQRNEETGKLEYLIKWRRLPYDECTFEDASLIAKIAKKDVSLYQLRIKSSVIPKNSDKFQKDRRPKFEKLLEQPKYVGGKDNVLNLQLRDFQLTGLNWMAFLWSKDENGILADEMGLGKTVQTVCFLSWLVYSRRQYGPHLVVVPLSTLHAWQETFEKWSPEVNLVVYLGGNKSREVIREHEFYNGKNLKFNVLLTTYEYILKDRDVLGGINWQYLAVDEAHRLKNDESSLYESLFSFKVANKLLITGTPLQNNIKELDALVNFLMPGKFTIDQEIDFENQDKEQEEYIQDLHKRLQPFILRRLKKDVEKSLPGKTERILRVELSDIQTDYYKSILTKNYSALTNSTQGGHISLLNIMNELRKVSNHPYLFENAENAVLKTRFNKGENQEHSRENILKGMVMSSGKMVLLDQLLTKLKKDGHRVLIFSQMVRMLDILGDYLAYKNFKFQRLDGTVSSQKRRIAIDHFNAPDSKDEVFLLSTRAGGLGINLMTADTVIIFDSDWNPQADLQAMARAHRIGQKNHVMVYRFVSKDTVEEEILERARKKMVLEYAIISLGLNNQKTEADLKKMKDQPNNGELANILKFGADNMFKANDNQKKLEELNLDDVLSHAEDHVTTPDVGESHLGGEEFLKQFEVTDVNTNFEWDDIIPEEDLKQIKLDEEKAKDDIFVEEQMRVLARRKQTLEKMRNFNAGDEFDDNSDDDGSGKRGKSLNNKIEDKDLKALYKAQQKYGSLDIRLIEKLMSDTELPMKKTAGAYMDKYHDLIRKAEAEVVDQEEERKAVLKQYEERALEFNEKLSKGVIKAEEVDDKNNPIKQLTAKRREKKSIAFDFGCLKAINAETLLKRHNDMSLLRKTMNQMNGNKELNDPELSFHFTVPCNQKVSWSVPWTNEDDEKLLVGLYKYGYNSWSQIRDDPFLDLEDKLFTDGRAISRRETKKETDDVKEPSPSSVTDESSQATKTAPIKKSPQPSHLNRRIDTLLGHLRDLVEGNYQKVSEQAEQKKTLKEGSSDASSKRRKPASQKDSSSNSSKKLKSNTGAPVITSSNNKEKIKTQMNKVLPSLGNLKNSSSAKDKAEKLNILKKELSTVGNHIEGLLKAQKGTLGNPVREDYWKYVATYWPSVVKFEALMAMYNKLTRSASK</sequence>
<dbReference type="PANTHER" id="PTHR45623:SF14">
    <property type="entry name" value="CHROMODOMAIN-HELICASE-DNA-BINDING PROTEIN 1"/>
    <property type="match status" value="1"/>
</dbReference>
<keyword evidence="9" id="KW-0175">Coiled coil</keyword>
<evidence type="ECO:0000256" key="10">
    <source>
        <dbReference type="SAM" id="MobiDB-lite"/>
    </source>
</evidence>
<dbReference type="Gene3D" id="2.40.50.40">
    <property type="match status" value="2"/>
</dbReference>
<dbReference type="GO" id="GO:0016887">
    <property type="term" value="F:ATP hydrolysis activity"/>
    <property type="evidence" value="ECO:0007669"/>
    <property type="project" value="TreeGrafter"/>
</dbReference>
<evidence type="ECO:0000259" key="13">
    <source>
        <dbReference type="PROSITE" id="PS51194"/>
    </source>
</evidence>
<feature type="compositionally biased region" description="Basic and acidic residues" evidence="10">
    <location>
        <begin position="1335"/>
        <end position="1347"/>
    </location>
</feature>
<dbReference type="Pfam" id="PF00271">
    <property type="entry name" value="Helicase_C"/>
    <property type="match status" value="1"/>
</dbReference>
<dbReference type="PROSITE" id="PS51194">
    <property type="entry name" value="HELICASE_CTER"/>
    <property type="match status" value="1"/>
</dbReference>
<dbReference type="FunFam" id="3.40.50.10810:FF:000007">
    <property type="entry name" value="Chromodomain-helicase-DNA-binding protein 2 isoform 1"/>
    <property type="match status" value="1"/>
</dbReference>
<gene>
    <name evidence="14" type="ORF">AWRI3580_g3664</name>
</gene>
<dbReference type="Proteomes" id="UP000095358">
    <property type="component" value="Unassembled WGS sequence"/>
</dbReference>
<dbReference type="GO" id="GO:0003677">
    <property type="term" value="F:DNA binding"/>
    <property type="evidence" value="ECO:0007669"/>
    <property type="project" value="UniProtKB-KW"/>
</dbReference>
<feature type="compositionally biased region" description="Acidic residues" evidence="10">
    <location>
        <begin position="1033"/>
        <end position="1042"/>
    </location>
</feature>
<dbReference type="EMBL" id="LPNN01000009">
    <property type="protein sequence ID" value="OEJ82618.1"/>
    <property type="molecule type" value="Genomic_DNA"/>
</dbReference>
<evidence type="ECO:0000256" key="8">
    <source>
        <dbReference type="ARBA" id="ARBA00023242"/>
    </source>
</evidence>
<feature type="compositionally biased region" description="Basic and acidic residues" evidence="10">
    <location>
        <begin position="1272"/>
        <end position="1283"/>
    </location>
</feature>
<feature type="compositionally biased region" description="Polar residues" evidence="10">
    <location>
        <begin position="1374"/>
        <end position="1384"/>
    </location>
</feature>
<dbReference type="PANTHER" id="PTHR45623">
    <property type="entry name" value="CHROMODOMAIN-HELICASE-DNA-BINDING PROTEIN 3-RELATED-RELATED"/>
    <property type="match status" value="1"/>
</dbReference>
<feature type="coiled-coil region" evidence="9">
    <location>
        <begin position="1097"/>
        <end position="1124"/>
    </location>
</feature>
<feature type="compositionally biased region" description="Basic residues" evidence="10">
    <location>
        <begin position="147"/>
        <end position="163"/>
    </location>
</feature>
<dbReference type="VEuPathDB" id="FungiDB:AWRI3580_g3664"/>
<dbReference type="CDD" id="cd18793">
    <property type="entry name" value="SF2_C_SNF"/>
    <property type="match status" value="1"/>
</dbReference>
<dbReference type="FunFam" id="3.40.50.300:FF:000130">
    <property type="entry name" value="Chromodomain-helicase-DNA-binding protein 2 isoform 1"/>
    <property type="match status" value="1"/>
</dbReference>
<dbReference type="GO" id="GO:0034728">
    <property type="term" value="P:nucleosome organization"/>
    <property type="evidence" value="ECO:0007669"/>
    <property type="project" value="TreeGrafter"/>
</dbReference>
<organism evidence="14 15">
    <name type="scientific">Hanseniaspora uvarum</name>
    <name type="common">Yeast</name>
    <name type="synonym">Kloeckera apiculata</name>
    <dbReference type="NCBI Taxonomy" id="29833"/>
    <lineage>
        <taxon>Eukaryota</taxon>
        <taxon>Fungi</taxon>
        <taxon>Dikarya</taxon>
        <taxon>Ascomycota</taxon>
        <taxon>Saccharomycotina</taxon>
        <taxon>Saccharomycetes</taxon>
        <taxon>Saccharomycodales</taxon>
        <taxon>Saccharomycodaceae</taxon>
        <taxon>Hanseniaspora</taxon>
    </lineage>
</organism>
<name>A0A1E5R6W9_HANUV</name>
<accession>A0A1E5R6W9</accession>
<dbReference type="InterPro" id="IPR016197">
    <property type="entry name" value="Chromo-like_dom_sf"/>
</dbReference>
<dbReference type="Gene3D" id="3.40.50.300">
    <property type="entry name" value="P-loop containing nucleotide triphosphate hydrolases"/>
    <property type="match status" value="1"/>
</dbReference>
<evidence type="ECO:0000256" key="4">
    <source>
        <dbReference type="ARBA" id="ARBA00022741"/>
    </source>
</evidence>
<feature type="compositionally biased region" description="Polar residues" evidence="10">
    <location>
        <begin position="131"/>
        <end position="140"/>
    </location>
</feature>
<dbReference type="Pfam" id="PF00176">
    <property type="entry name" value="SNF2-rel_dom"/>
    <property type="match status" value="1"/>
</dbReference>
<dbReference type="GO" id="GO:0005524">
    <property type="term" value="F:ATP binding"/>
    <property type="evidence" value="ECO:0007669"/>
    <property type="project" value="UniProtKB-KW"/>
</dbReference>
<dbReference type="Gene3D" id="1.10.10.60">
    <property type="entry name" value="Homeodomain-like"/>
    <property type="match status" value="1"/>
</dbReference>
<dbReference type="SUPFAM" id="SSF54160">
    <property type="entry name" value="Chromo domain-like"/>
    <property type="match status" value="2"/>
</dbReference>
<evidence type="ECO:0000256" key="6">
    <source>
        <dbReference type="ARBA" id="ARBA00022840"/>
    </source>
</evidence>
<dbReference type="SMART" id="SM01176">
    <property type="entry name" value="DUF4208"/>
    <property type="match status" value="1"/>
</dbReference>
<dbReference type="Pfam" id="PF00385">
    <property type="entry name" value="Chromo"/>
    <property type="match status" value="1"/>
</dbReference>
<feature type="compositionally biased region" description="Acidic residues" evidence="10">
    <location>
        <begin position="54"/>
        <end position="71"/>
    </location>
</feature>
<keyword evidence="7" id="KW-0238">DNA-binding</keyword>
<proteinExistence type="inferred from homology"/>
<dbReference type="InterPro" id="IPR000330">
    <property type="entry name" value="SNF2_N"/>
</dbReference>
<comment type="caution">
    <text evidence="14">The sequence shown here is derived from an EMBL/GenBank/DDBJ whole genome shotgun (WGS) entry which is preliminary data.</text>
</comment>
<keyword evidence="5" id="KW-0378">Hydrolase</keyword>
<evidence type="ECO:0000256" key="3">
    <source>
        <dbReference type="ARBA" id="ARBA00022737"/>
    </source>
</evidence>
<dbReference type="InterPro" id="IPR009057">
    <property type="entry name" value="Homeodomain-like_sf"/>
</dbReference>
<dbReference type="GO" id="GO:0003682">
    <property type="term" value="F:chromatin binding"/>
    <property type="evidence" value="ECO:0007669"/>
    <property type="project" value="TreeGrafter"/>
</dbReference>
<dbReference type="GO" id="GO:0000123">
    <property type="term" value="C:histone acetyltransferase complex"/>
    <property type="evidence" value="ECO:0007669"/>
    <property type="project" value="UniProtKB-ARBA"/>
</dbReference>
<feature type="region of interest" description="Disordered" evidence="10">
    <location>
        <begin position="1272"/>
        <end position="1312"/>
    </location>
</feature>
<dbReference type="Pfam" id="PF13907">
    <property type="entry name" value="CHD1-like_C"/>
    <property type="match status" value="1"/>
</dbReference>
<dbReference type="CDD" id="cd18659">
    <property type="entry name" value="CD2_tandem"/>
    <property type="match status" value="1"/>
</dbReference>
<dbReference type="PROSITE" id="PS50013">
    <property type="entry name" value="CHROMO_2"/>
    <property type="match status" value="2"/>
</dbReference>
<evidence type="ECO:0000259" key="11">
    <source>
        <dbReference type="PROSITE" id="PS50013"/>
    </source>
</evidence>
<protein>
    <submittedName>
        <fullName evidence="14">Chromo domain-containing protein 1</fullName>
    </submittedName>
</protein>
<dbReference type="InterPro" id="IPR038718">
    <property type="entry name" value="SNF2-like_sf"/>
</dbReference>
<dbReference type="SUPFAM" id="SSF52540">
    <property type="entry name" value="P-loop containing nucleoside triphosphate hydrolases"/>
    <property type="match status" value="2"/>
</dbReference>
<feature type="compositionally biased region" description="Polar residues" evidence="10">
    <location>
        <begin position="1285"/>
        <end position="1298"/>
    </location>
</feature>
<feature type="compositionally biased region" description="Acidic residues" evidence="10">
    <location>
        <begin position="169"/>
        <end position="183"/>
    </location>
</feature>
<feature type="region of interest" description="Disordered" evidence="10">
    <location>
        <begin position="1030"/>
        <end position="1052"/>
    </location>
</feature>
<dbReference type="Gene3D" id="6.10.140.1440">
    <property type="match status" value="1"/>
</dbReference>
<feature type="region of interest" description="Disordered" evidence="10">
    <location>
        <begin position="1"/>
        <end position="183"/>
    </location>
</feature>
<keyword evidence="15" id="KW-1185">Reference proteome</keyword>
<dbReference type="GO" id="GO:0042393">
    <property type="term" value="F:histone binding"/>
    <property type="evidence" value="ECO:0007669"/>
    <property type="project" value="TreeGrafter"/>
</dbReference>
<dbReference type="GO" id="GO:0005634">
    <property type="term" value="C:nucleus"/>
    <property type="evidence" value="ECO:0007669"/>
    <property type="project" value="UniProtKB-SubCell"/>
</dbReference>
<evidence type="ECO:0000256" key="5">
    <source>
        <dbReference type="ARBA" id="ARBA00022801"/>
    </source>
</evidence>
<reference evidence="15" key="1">
    <citation type="journal article" date="2016" name="Genome Announc.">
        <title>Genome sequences of three species of Hanseniaspora isolated from spontaneous wine fermentations.</title>
        <authorList>
            <person name="Sternes P.R."/>
            <person name="Lee D."/>
            <person name="Kutyna D.R."/>
            <person name="Borneman A.R."/>
        </authorList>
    </citation>
    <scope>NUCLEOTIDE SEQUENCE [LARGE SCALE GENOMIC DNA]</scope>
    <source>
        <strain evidence="15">AWRI3580</strain>
    </source>
</reference>
<keyword evidence="6" id="KW-0067">ATP-binding</keyword>
<feature type="domain" description="Chromo" evidence="11">
    <location>
        <begin position="331"/>
        <end position="393"/>
    </location>
</feature>
<keyword evidence="8" id="KW-0539">Nucleus</keyword>
<feature type="domain" description="Helicase C-terminal" evidence="13">
    <location>
        <begin position="747"/>
        <end position="909"/>
    </location>
</feature>
<dbReference type="Gene3D" id="3.40.50.10810">
    <property type="entry name" value="Tandem AAA-ATPase domain"/>
    <property type="match status" value="1"/>
</dbReference>
<dbReference type="CDD" id="cd17993">
    <property type="entry name" value="DEXHc_CHD1_2"/>
    <property type="match status" value="1"/>
</dbReference>
<dbReference type="InterPro" id="IPR056302">
    <property type="entry name" value="CHD1-2/Hrp3_HTH"/>
</dbReference>
<evidence type="ECO:0000259" key="12">
    <source>
        <dbReference type="PROSITE" id="PS51192"/>
    </source>
</evidence>
<dbReference type="SMART" id="SM00490">
    <property type="entry name" value="HELICc"/>
    <property type="match status" value="1"/>
</dbReference>
<dbReference type="InterPro" id="IPR014001">
    <property type="entry name" value="Helicase_ATP-bd"/>
</dbReference>
<dbReference type="InterPro" id="IPR027417">
    <property type="entry name" value="P-loop_NTPase"/>
</dbReference>
<dbReference type="STRING" id="29833.A0A1E5R6W9"/>
<dbReference type="Pfam" id="PF18196">
    <property type="entry name" value="Cdh1_DBD_1"/>
    <property type="match status" value="1"/>
</dbReference>
<feature type="domain" description="Helicase ATP-binding" evidence="12">
    <location>
        <begin position="438"/>
        <end position="606"/>
    </location>
</feature>
<comment type="similarity">
    <text evidence="2">Belongs to the SNF2/RAD54 helicase family.</text>
</comment>
<keyword evidence="3" id="KW-0677">Repeat</keyword>
<feature type="domain" description="Chromo" evidence="11">
    <location>
        <begin position="215"/>
        <end position="258"/>
    </location>
</feature>
<comment type="subcellular location">
    <subcellularLocation>
        <location evidence="1">Nucleus</location>
    </subcellularLocation>
</comment>
<evidence type="ECO:0000256" key="7">
    <source>
        <dbReference type="ARBA" id="ARBA00023125"/>
    </source>
</evidence>
<evidence type="ECO:0000256" key="1">
    <source>
        <dbReference type="ARBA" id="ARBA00004123"/>
    </source>
</evidence>
<dbReference type="Pfam" id="PF23588">
    <property type="entry name" value="HTH_CHD1_Hrp3"/>
    <property type="match status" value="1"/>
</dbReference>
<dbReference type="GO" id="GO:0140658">
    <property type="term" value="F:ATP-dependent chromatin remodeler activity"/>
    <property type="evidence" value="ECO:0007669"/>
    <property type="project" value="TreeGrafter"/>
</dbReference>
<evidence type="ECO:0000256" key="2">
    <source>
        <dbReference type="ARBA" id="ARBA00007025"/>
    </source>
</evidence>
<dbReference type="InterPro" id="IPR001650">
    <property type="entry name" value="Helicase_C-like"/>
</dbReference>
<evidence type="ECO:0000256" key="9">
    <source>
        <dbReference type="SAM" id="Coils"/>
    </source>
</evidence>
<dbReference type="InterPro" id="IPR049730">
    <property type="entry name" value="SNF2/RAD54-like_C"/>
</dbReference>
<feature type="region of interest" description="Disordered" evidence="10">
    <location>
        <begin position="1334"/>
        <end position="1387"/>
    </location>
</feature>
<dbReference type="SMART" id="SM00298">
    <property type="entry name" value="CHROMO"/>
    <property type="match status" value="2"/>
</dbReference>
<dbReference type="PROSITE" id="PS51192">
    <property type="entry name" value="HELICASE_ATP_BIND_1"/>
    <property type="match status" value="1"/>
</dbReference>